<protein>
    <submittedName>
        <fullName evidence="3">Uncharacterized protein</fullName>
    </submittedName>
</protein>
<dbReference type="Proteomes" id="UP000747110">
    <property type="component" value="Unassembled WGS sequence"/>
</dbReference>
<evidence type="ECO:0000313" key="4">
    <source>
        <dbReference type="Proteomes" id="UP000722791"/>
    </source>
</evidence>
<dbReference type="Proteomes" id="UP000722791">
    <property type="component" value="Unassembled WGS sequence"/>
</dbReference>
<evidence type="ECO:0000313" key="3">
    <source>
        <dbReference type="EMBL" id="GIM01305.1"/>
    </source>
</evidence>
<keyword evidence="5" id="KW-1185">Reference proteome</keyword>
<reference evidence="3" key="1">
    <citation type="journal article" date="2021" name="Proc. Natl. Acad. Sci. U.S.A.">
        <title>Three genomes in the algal genus Volvox reveal the fate of a haploid sex-determining region after a transition to homothallism.</title>
        <authorList>
            <person name="Yamamoto K."/>
            <person name="Hamaji T."/>
            <person name="Kawai-Toyooka H."/>
            <person name="Matsuzaki R."/>
            <person name="Takahashi F."/>
            <person name="Nishimura Y."/>
            <person name="Kawachi M."/>
            <person name="Noguchi H."/>
            <person name="Minakuchi Y."/>
            <person name="Umen J.G."/>
            <person name="Toyoda A."/>
            <person name="Nozaki H."/>
        </authorList>
    </citation>
    <scope>NUCLEOTIDE SEQUENCE</scope>
    <source>
        <strain evidence="3">NIES-3785</strain>
        <strain evidence="2">NIES-3786</strain>
    </source>
</reference>
<gene>
    <name evidence="2" type="ORF">Vretifemale_7933</name>
    <name evidence="3" type="ORF">Vretimale_6111</name>
</gene>
<comment type="caution">
    <text evidence="3">The sequence shown here is derived from an EMBL/GenBank/DDBJ whole genome shotgun (WGS) entry which is preliminary data.</text>
</comment>
<feature type="region of interest" description="Disordered" evidence="1">
    <location>
        <begin position="148"/>
        <end position="188"/>
    </location>
</feature>
<evidence type="ECO:0000313" key="5">
    <source>
        <dbReference type="Proteomes" id="UP000747110"/>
    </source>
</evidence>
<proteinExistence type="predicted"/>
<dbReference type="EMBL" id="BNCP01000013">
    <property type="protein sequence ID" value="GIL78515.1"/>
    <property type="molecule type" value="Genomic_DNA"/>
</dbReference>
<dbReference type="EMBL" id="BNCQ01000009">
    <property type="protein sequence ID" value="GIM01305.1"/>
    <property type="molecule type" value="Genomic_DNA"/>
</dbReference>
<feature type="region of interest" description="Disordered" evidence="1">
    <location>
        <begin position="54"/>
        <end position="74"/>
    </location>
</feature>
<name>A0A8J4G6V7_9CHLO</name>
<sequence length="188" mass="21827">MPRVRVIYAVVFFGRGRPCVRLACRCELQDLRKKVQLQEESLHMEQERSFSLQRELDTERLKSQSQETDAKLERERSASLQKELSEVKENYRLLHEEMRGRLRKTAELVDEVATQVHNTRRVVSPQHAYRHNRRTRKLLKFIMDMDSTSESEDGFVAPVPGSQGQRDGMEGQGSGQPSVQRRLEESSG</sequence>
<evidence type="ECO:0000256" key="1">
    <source>
        <dbReference type="SAM" id="MobiDB-lite"/>
    </source>
</evidence>
<dbReference type="AlphaFoldDB" id="A0A8J4G6V7"/>
<organism evidence="3 4">
    <name type="scientific">Volvox reticuliferus</name>
    <dbReference type="NCBI Taxonomy" id="1737510"/>
    <lineage>
        <taxon>Eukaryota</taxon>
        <taxon>Viridiplantae</taxon>
        <taxon>Chlorophyta</taxon>
        <taxon>core chlorophytes</taxon>
        <taxon>Chlorophyceae</taxon>
        <taxon>CS clade</taxon>
        <taxon>Chlamydomonadales</taxon>
        <taxon>Volvocaceae</taxon>
        <taxon>Volvox</taxon>
    </lineage>
</organism>
<evidence type="ECO:0000313" key="2">
    <source>
        <dbReference type="EMBL" id="GIL78515.1"/>
    </source>
</evidence>
<accession>A0A8J4G6V7</accession>